<protein>
    <recommendedName>
        <fullName evidence="4">tRNA N(3)-methylcytidine methyltransferase</fullName>
        <ecNumber evidence="4">2.1.1.-</ecNumber>
    </recommendedName>
</protein>
<comment type="function">
    <text evidence="4">S-adenosyl-L-methionine-dependent methyltransferase.</text>
</comment>
<dbReference type="SUPFAM" id="SSF53335">
    <property type="entry name" value="S-adenosyl-L-methionine-dependent methyltransferases"/>
    <property type="match status" value="1"/>
</dbReference>
<dbReference type="OrthoDB" id="417697at2759"/>
<evidence type="ECO:0000256" key="5">
    <source>
        <dbReference type="SAM" id="MobiDB-lite"/>
    </source>
</evidence>
<gene>
    <name evidence="7" type="ORF">PCON_13645</name>
</gene>
<evidence type="ECO:0000313" key="8">
    <source>
        <dbReference type="Proteomes" id="UP000018144"/>
    </source>
</evidence>
<comment type="similarity">
    <text evidence="1 4">Belongs to the methyltransferase superfamily. METL family.</text>
</comment>
<name>U4LL31_PYROM</name>
<accession>U4LL31</accession>
<dbReference type="AlphaFoldDB" id="U4LL31"/>
<dbReference type="Pfam" id="PF08242">
    <property type="entry name" value="Methyltransf_12"/>
    <property type="match status" value="1"/>
</dbReference>
<dbReference type="CDD" id="cd02440">
    <property type="entry name" value="AdoMet_MTases"/>
    <property type="match status" value="1"/>
</dbReference>
<dbReference type="EMBL" id="HF935907">
    <property type="protein sequence ID" value="CCX32794.1"/>
    <property type="molecule type" value="Genomic_DNA"/>
</dbReference>
<keyword evidence="3 4" id="KW-0808">Transferase</keyword>
<feature type="region of interest" description="Disordered" evidence="5">
    <location>
        <begin position="17"/>
        <end position="48"/>
    </location>
</feature>
<dbReference type="OMA" id="PAKYWDI"/>
<evidence type="ECO:0000256" key="2">
    <source>
        <dbReference type="ARBA" id="ARBA00022603"/>
    </source>
</evidence>
<evidence type="ECO:0000313" key="7">
    <source>
        <dbReference type="EMBL" id="CCX32794.1"/>
    </source>
</evidence>
<dbReference type="PIRSF" id="PIRSF037755">
    <property type="entry name" value="Mettl2_prd"/>
    <property type="match status" value="1"/>
</dbReference>
<dbReference type="GO" id="GO:0052735">
    <property type="term" value="F:tRNA (cytidine-3-)-methyltransferase activity"/>
    <property type="evidence" value="ECO:0007669"/>
    <property type="project" value="TreeGrafter"/>
</dbReference>
<keyword evidence="8" id="KW-1185">Reference proteome</keyword>
<proteinExistence type="inferred from homology"/>
<evidence type="ECO:0000256" key="3">
    <source>
        <dbReference type="ARBA" id="ARBA00022679"/>
    </source>
</evidence>
<organism evidence="7 8">
    <name type="scientific">Pyronema omphalodes (strain CBS 100304)</name>
    <name type="common">Pyronema confluens</name>
    <dbReference type="NCBI Taxonomy" id="1076935"/>
    <lineage>
        <taxon>Eukaryota</taxon>
        <taxon>Fungi</taxon>
        <taxon>Dikarya</taxon>
        <taxon>Ascomycota</taxon>
        <taxon>Pezizomycotina</taxon>
        <taxon>Pezizomycetes</taxon>
        <taxon>Pezizales</taxon>
        <taxon>Pyronemataceae</taxon>
        <taxon>Pyronema</taxon>
    </lineage>
</organism>
<dbReference type="Gene3D" id="3.40.50.150">
    <property type="entry name" value="Vaccinia Virus protein VP39"/>
    <property type="match status" value="1"/>
</dbReference>
<dbReference type="EC" id="2.1.1.-" evidence="4"/>
<feature type="domain" description="Methyltransferase type 12" evidence="6">
    <location>
        <begin position="153"/>
        <end position="260"/>
    </location>
</feature>
<dbReference type="GO" id="GO:0032259">
    <property type="term" value="P:methylation"/>
    <property type="evidence" value="ECO:0007669"/>
    <property type="project" value="UniProtKB-KW"/>
</dbReference>
<dbReference type="InterPro" id="IPR029063">
    <property type="entry name" value="SAM-dependent_MTases_sf"/>
</dbReference>
<evidence type="ECO:0000256" key="1">
    <source>
        <dbReference type="ARBA" id="ARBA00009725"/>
    </source>
</evidence>
<dbReference type="eggNOG" id="KOG2361">
    <property type="taxonomic scope" value="Eukaryota"/>
</dbReference>
<evidence type="ECO:0000256" key="4">
    <source>
        <dbReference type="PIRNR" id="PIRNR037755"/>
    </source>
</evidence>
<keyword evidence="2 4" id="KW-0489">Methyltransferase</keyword>
<dbReference type="Proteomes" id="UP000018144">
    <property type="component" value="Unassembled WGS sequence"/>
</dbReference>
<evidence type="ECO:0000259" key="6">
    <source>
        <dbReference type="Pfam" id="PF08242"/>
    </source>
</evidence>
<dbReference type="InterPro" id="IPR026113">
    <property type="entry name" value="METTL2/6/8-like"/>
</dbReference>
<sequence length="363" mass="41390">MTGSTVLAAQDALPDVAQLKIEPETPSSGVETPREETEEERAFRLSGPKNTEPFSFGSRVLLPTDDPFAHNAWDHVEIDDEYKEFTLTQIEKQRANPVSDFDKGRFNGNPAKWWDIFYKNNRENFFKDRKWLQQEFPILSEATKADYGPALVVELGCGAGNTLFPVVKQNENKDFVIHGCDFATNAVNVVKAQELYGEHNINGNVFASVYDLSQPDTLPDDIQPGTVDIVIMVFVFSALAPNQWISALRNIRSMLKPGGKVLFRDYGRGDLAQVRFKTGRYLDENFYIRGDGTRVYFFEEDQLREMFSGEFTEGSDELPEKDAEDGYGGFSVESLGTDKRMLVNRHRKLKMYRRWMQAVFVKL</sequence>
<dbReference type="InterPro" id="IPR013217">
    <property type="entry name" value="Methyltransf_12"/>
</dbReference>
<dbReference type="STRING" id="1076935.U4LL31"/>
<dbReference type="PANTHER" id="PTHR22809">
    <property type="entry name" value="METHYLTRANSFERASE-RELATED"/>
    <property type="match status" value="1"/>
</dbReference>
<feature type="compositionally biased region" description="Basic and acidic residues" evidence="5">
    <location>
        <begin position="32"/>
        <end position="43"/>
    </location>
</feature>
<reference evidence="7 8" key="1">
    <citation type="journal article" date="2013" name="PLoS Genet.">
        <title>The genome and development-dependent transcriptomes of Pyronema confluens: a window into fungal evolution.</title>
        <authorList>
            <person name="Traeger S."/>
            <person name="Altegoer F."/>
            <person name="Freitag M."/>
            <person name="Gabaldon T."/>
            <person name="Kempken F."/>
            <person name="Kumar A."/>
            <person name="Marcet-Houben M."/>
            <person name="Poggeler S."/>
            <person name="Stajich J.E."/>
            <person name="Nowrousian M."/>
        </authorList>
    </citation>
    <scope>NUCLEOTIDE SEQUENCE [LARGE SCALE GENOMIC DNA]</scope>
    <source>
        <strain evidence="8">CBS 100304</strain>
        <tissue evidence="7">Vegetative mycelium</tissue>
    </source>
</reference>
<dbReference type="PANTHER" id="PTHR22809:SF11">
    <property type="entry name" value="TRNA N(3)-METHYLCYTIDINE METHYLTRANSFERASE METTL2"/>
    <property type="match status" value="1"/>
</dbReference>